<sequence>MFKRKRDSDTQLDDNNDTNESSGNQDKQLRLQDHQLLACNDTTQTSVIDVENPKLFRQCTDPLEWNLIKFRDMRATHSRRAFGRVLYRACDGQILAVGDEAKRITLLRTDMGNSIDYQDYHVSFPAHTNAVLTLKWSNDDTTLLSGSADGRVRLWDTETRTCAATFMGHSSSLRSLDWHPTNPNVLVSSSMDGSFMIWDLRHKQLKVQRDRFDVPGLDAPVYGPIKITKQAHEMSGSKGVTLKENIRKKPPHSVTSALFMPNHEDRIITSGSHDGTIKVWDCRAGRDAKSIMHYNYDGESNRPRGIADMRLDHSGTRLFSLCMDGSVNLHYLTNITRPAIRFTDPDYTISSFFVKISVSYDDRFLIAGSSSNAVFAWEVDRPGAPTVKYTGHKREVGSVSWCQQQYQFASCSDDGCVRIWDFDEERSPTDGYEPSDGE</sequence>
<protein>
    <submittedName>
        <fullName evidence="8">Uncharacterized protein</fullName>
    </submittedName>
</protein>
<feature type="repeat" description="WD" evidence="6">
    <location>
        <begin position="389"/>
        <end position="430"/>
    </location>
</feature>
<dbReference type="InterPro" id="IPR001680">
    <property type="entry name" value="WD40_rpt"/>
</dbReference>
<accession>A0A077WNF4</accession>
<organism evidence="8">
    <name type="scientific">Lichtheimia ramosa</name>
    <dbReference type="NCBI Taxonomy" id="688394"/>
    <lineage>
        <taxon>Eukaryota</taxon>
        <taxon>Fungi</taxon>
        <taxon>Fungi incertae sedis</taxon>
        <taxon>Mucoromycota</taxon>
        <taxon>Mucoromycotina</taxon>
        <taxon>Mucoromycetes</taxon>
        <taxon>Mucorales</taxon>
        <taxon>Lichtheimiaceae</taxon>
        <taxon>Lichtheimia</taxon>
    </lineage>
</organism>
<evidence type="ECO:0000256" key="5">
    <source>
        <dbReference type="ARBA" id="ARBA00038344"/>
    </source>
</evidence>
<evidence type="ECO:0000256" key="2">
    <source>
        <dbReference type="ARBA" id="ARBA00022574"/>
    </source>
</evidence>
<comment type="similarity">
    <text evidence="5">Belongs to the WD repeat cdt2 family.</text>
</comment>
<dbReference type="InterPro" id="IPR051865">
    <property type="entry name" value="WD-repeat_CDT2_adapter"/>
</dbReference>
<evidence type="ECO:0000256" key="7">
    <source>
        <dbReference type="SAM" id="MobiDB-lite"/>
    </source>
</evidence>
<dbReference type="SMART" id="SM00320">
    <property type="entry name" value="WD40"/>
    <property type="match status" value="6"/>
</dbReference>
<evidence type="ECO:0000256" key="3">
    <source>
        <dbReference type="ARBA" id="ARBA00022737"/>
    </source>
</evidence>
<comment type="pathway">
    <text evidence="1">Protein modification; protein ubiquitination.</text>
</comment>
<reference evidence="8" key="1">
    <citation type="journal article" date="2014" name="Genome Announc.">
        <title>De novo whole-genome sequence and genome annotation of Lichtheimia ramosa.</title>
        <authorList>
            <person name="Linde J."/>
            <person name="Schwartze V."/>
            <person name="Binder U."/>
            <person name="Lass-Florl C."/>
            <person name="Voigt K."/>
            <person name="Horn F."/>
        </authorList>
    </citation>
    <scope>NUCLEOTIDE SEQUENCE</scope>
    <source>
        <strain evidence="8">JMRC FSU:6197</strain>
    </source>
</reference>
<feature type="repeat" description="WD" evidence="6">
    <location>
        <begin position="254"/>
        <end position="290"/>
    </location>
</feature>
<evidence type="ECO:0000256" key="4">
    <source>
        <dbReference type="ARBA" id="ARBA00022786"/>
    </source>
</evidence>
<dbReference type="GO" id="GO:0043161">
    <property type="term" value="P:proteasome-mediated ubiquitin-dependent protein catabolic process"/>
    <property type="evidence" value="ECO:0007669"/>
    <property type="project" value="TreeGrafter"/>
</dbReference>
<dbReference type="Gene3D" id="2.130.10.10">
    <property type="entry name" value="YVTN repeat-like/Quinoprotein amine dehydrogenase"/>
    <property type="match status" value="2"/>
</dbReference>
<dbReference type="InterPro" id="IPR036322">
    <property type="entry name" value="WD40_repeat_dom_sf"/>
</dbReference>
<dbReference type="PANTHER" id="PTHR22852:SF0">
    <property type="entry name" value="DENTICLELESS PROTEIN HOMOLOG"/>
    <property type="match status" value="1"/>
</dbReference>
<dbReference type="PRINTS" id="PR00320">
    <property type="entry name" value="GPROTEINBRPT"/>
</dbReference>
<proteinExistence type="inferred from homology"/>
<feature type="repeat" description="WD" evidence="6">
    <location>
        <begin position="166"/>
        <end position="208"/>
    </location>
</feature>
<keyword evidence="4" id="KW-0833">Ubl conjugation pathway</keyword>
<dbReference type="PANTHER" id="PTHR22852">
    <property type="entry name" value="LETHAL 2 DENTICLELESS PROTEIN RETINOIC ACID-REGULATED NUCLEAR MATRIX-ASSOCIATED PROTEIN"/>
    <property type="match status" value="1"/>
</dbReference>
<evidence type="ECO:0000256" key="6">
    <source>
        <dbReference type="PROSITE-ProRule" id="PRU00221"/>
    </source>
</evidence>
<dbReference type="SUPFAM" id="SSF50978">
    <property type="entry name" value="WD40 repeat-like"/>
    <property type="match status" value="1"/>
</dbReference>
<dbReference type="InterPro" id="IPR015943">
    <property type="entry name" value="WD40/YVTN_repeat-like_dom_sf"/>
</dbReference>
<name>A0A077WNF4_9FUNG</name>
<dbReference type="PROSITE" id="PS50294">
    <property type="entry name" value="WD_REPEATS_REGION"/>
    <property type="match status" value="3"/>
</dbReference>
<keyword evidence="2 6" id="KW-0853">WD repeat</keyword>
<dbReference type="OrthoDB" id="2096344at2759"/>
<gene>
    <name evidence="8" type="ORF">LRAMOSA09999</name>
</gene>
<dbReference type="InterPro" id="IPR019775">
    <property type="entry name" value="WD40_repeat_CS"/>
</dbReference>
<evidence type="ECO:0000313" key="8">
    <source>
        <dbReference type="EMBL" id="CDS08638.1"/>
    </source>
</evidence>
<dbReference type="AlphaFoldDB" id="A0A077WNF4"/>
<feature type="region of interest" description="Disordered" evidence="7">
    <location>
        <begin position="1"/>
        <end position="26"/>
    </location>
</feature>
<dbReference type="EMBL" id="LK023326">
    <property type="protein sequence ID" value="CDS08638.1"/>
    <property type="molecule type" value="Genomic_DNA"/>
</dbReference>
<dbReference type="GO" id="GO:0005634">
    <property type="term" value="C:nucleus"/>
    <property type="evidence" value="ECO:0007669"/>
    <property type="project" value="TreeGrafter"/>
</dbReference>
<evidence type="ECO:0000256" key="1">
    <source>
        <dbReference type="ARBA" id="ARBA00004906"/>
    </source>
</evidence>
<dbReference type="InterPro" id="IPR020472">
    <property type="entry name" value="WD40_PAC1"/>
</dbReference>
<dbReference type="PROSITE" id="PS50082">
    <property type="entry name" value="WD_REPEATS_2"/>
    <property type="match status" value="4"/>
</dbReference>
<dbReference type="PROSITE" id="PS00678">
    <property type="entry name" value="WD_REPEATS_1"/>
    <property type="match status" value="1"/>
</dbReference>
<dbReference type="Pfam" id="PF00400">
    <property type="entry name" value="WD40"/>
    <property type="match status" value="4"/>
</dbReference>
<keyword evidence="3" id="KW-0677">Repeat</keyword>
<feature type="repeat" description="WD" evidence="6">
    <location>
        <begin position="124"/>
        <end position="165"/>
    </location>
</feature>
<dbReference type="GO" id="GO:0030674">
    <property type="term" value="F:protein-macromolecule adaptor activity"/>
    <property type="evidence" value="ECO:0007669"/>
    <property type="project" value="TreeGrafter"/>
</dbReference>